<dbReference type="RefSeq" id="WP_074718528.1">
    <property type="nucleotide sequence ID" value="NZ_FNWV01000014.1"/>
</dbReference>
<dbReference type="Gene3D" id="1.10.1370.30">
    <property type="match status" value="1"/>
</dbReference>
<dbReference type="PROSITE" id="PS51257">
    <property type="entry name" value="PROKAR_LIPOPROTEIN"/>
    <property type="match status" value="1"/>
</dbReference>
<evidence type="ECO:0000313" key="2">
    <source>
        <dbReference type="EMBL" id="SEH81317.1"/>
    </source>
</evidence>
<feature type="signal peptide" evidence="1">
    <location>
        <begin position="1"/>
        <end position="23"/>
    </location>
</feature>
<dbReference type="Proteomes" id="UP000183190">
    <property type="component" value="Unassembled WGS sequence"/>
</dbReference>
<accession>A0A1H6L546</accession>
<dbReference type="EMBL" id="FNWV01000014">
    <property type="protein sequence ID" value="SEH81317.1"/>
    <property type="molecule type" value="Genomic_DNA"/>
</dbReference>
<dbReference type="OrthoDB" id="9762795at2"/>
<protein>
    <submittedName>
        <fullName evidence="2">Oligoendopeptidase F</fullName>
    </submittedName>
</protein>
<keyword evidence="1" id="KW-0732">Signal</keyword>
<sequence>MRPSRISALLTAVVLSVSMISCSDNNSDLPRIQRERNKDEEFRIGQSYAVDEEDIPDDIEIPDDEICDISNIEKEVQLLISHIDDKEDEAVIKEDIQDLLDMYDLIYDAHTNMEIVFYRNYTDKALESEYNKFYRAAFVAQDLIDYGFVYGYDSKYSDLFKDLVDEEDLNEHEGEYDLEAARLESEASFEDRSEAVSSYYDVTNDEDLTSKEKQLECADILLDLLTDYDTDSLYSQYDRDYTGDEILKLGKTVKSELIPVYNDLLDKYFDIPDWAAAFFNDDSSDPFEIIRSYAPRLSADIEKSANIICDEKLYTICNNADAFSGAFTDDLPTNNRARVFIGNVGSENILGSAIHEFGHFHACLYDETPSYLFKNNMDIAEIQSQCLELLFLQFYDDIYGDGSDANKLSKVLDLLDSVICGFLLGEFEYTVVRDKDNMTPQEVVDLFDDLFNSYNPYINISDIPHLFESPGYYISYATSSLAAFDIFEDLMKDPQKALEQYEKIAKTSFNSGEYTFKMALKECGFSDVLTKEYITALADELNDYADSF</sequence>
<evidence type="ECO:0000313" key="3">
    <source>
        <dbReference type="Proteomes" id="UP000183190"/>
    </source>
</evidence>
<dbReference type="SUPFAM" id="SSF55486">
    <property type="entry name" value="Metalloproteases ('zincins'), catalytic domain"/>
    <property type="match status" value="1"/>
</dbReference>
<organism evidence="2 3">
    <name type="scientific">Ruminococcus flavefaciens</name>
    <dbReference type="NCBI Taxonomy" id="1265"/>
    <lineage>
        <taxon>Bacteria</taxon>
        <taxon>Bacillati</taxon>
        <taxon>Bacillota</taxon>
        <taxon>Clostridia</taxon>
        <taxon>Eubacteriales</taxon>
        <taxon>Oscillospiraceae</taxon>
        <taxon>Ruminococcus</taxon>
    </lineage>
</organism>
<name>A0A1H6L546_RUMFL</name>
<dbReference type="AlphaFoldDB" id="A0A1H6L546"/>
<reference evidence="2 3" key="1">
    <citation type="submission" date="2016-10" db="EMBL/GenBank/DDBJ databases">
        <authorList>
            <person name="de Groot N.N."/>
        </authorList>
    </citation>
    <scope>NUCLEOTIDE SEQUENCE [LARGE SCALE GENOMIC DNA]</scope>
    <source>
        <strain evidence="2 3">YAD2003</strain>
    </source>
</reference>
<evidence type="ECO:0000256" key="1">
    <source>
        <dbReference type="SAM" id="SignalP"/>
    </source>
</evidence>
<proteinExistence type="predicted"/>
<feature type="chain" id="PRO_5010364238" evidence="1">
    <location>
        <begin position="24"/>
        <end position="548"/>
    </location>
</feature>
<gene>
    <name evidence="2" type="ORF">SAMN02910265_02835</name>
</gene>